<proteinExistence type="predicted"/>
<dbReference type="AlphaFoldDB" id="A0A2R5FVK7"/>
<keyword evidence="2" id="KW-0472">Membrane</keyword>
<keyword evidence="2" id="KW-1133">Transmembrane helix</keyword>
<protein>
    <submittedName>
        <fullName evidence="3">Uncharacterized protein</fullName>
    </submittedName>
</protein>
<feature type="transmembrane region" description="Helical" evidence="2">
    <location>
        <begin position="468"/>
        <end position="490"/>
    </location>
</feature>
<dbReference type="Proteomes" id="UP000245124">
    <property type="component" value="Unassembled WGS sequence"/>
</dbReference>
<comment type="caution">
    <text evidence="3">The sequence shown here is derived from an EMBL/GenBank/DDBJ whole genome shotgun (WGS) entry which is preliminary data.</text>
</comment>
<keyword evidence="2" id="KW-0812">Transmembrane</keyword>
<evidence type="ECO:0000313" key="4">
    <source>
        <dbReference type="Proteomes" id="UP000245124"/>
    </source>
</evidence>
<reference evidence="3 4" key="1">
    <citation type="submission" date="2017-06" db="EMBL/GenBank/DDBJ databases">
        <title>Genome sequencing of cyanobaciteial culture collection at National Institute for Environmental Studies (NIES).</title>
        <authorList>
            <person name="Hirose Y."/>
            <person name="Shimura Y."/>
            <person name="Fujisawa T."/>
            <person name="Nakamura Y."/>
            <person name="Kawachi M."/>
        </authorList>
    </citation>
    <scope>NUCLEOTIDE SEQUENCE [LARGE SCALE GENOMIC DNA]</scope>
    <source>
        <strain evidence="3 4">NIES-4072</strain>
    </source>
</reference>
<feature type="region of interest" description="Disordered" evidence="1">
    <location>
        <begin position="998"/>
        <end position="1030"/>
    </location>
</feature>
<sequence length="1030" mass="113735">MTAQRQTNQRANGLKMADVEALPDSERQLVLWMLETAAAVSLSEVSAYLDLGKNKVVASTILDYLLQRGFLQLLESGGQPRYKIAFRHPDSSPDTITQISPGQPLALIVNPSGAQTVVAGSKFELCVTVINKGNQSALIDLSLDDSTYTVRQWCSEPNKRLALNSNSSSEVIFEFLVPIQTLIGTYNYNIKVDAPQHYPEDTPILHPQRLQVLPPVETAIRVSDPTFTLQPVTTSQTPTPVRPGDSFSVNVSVYNRSDRVDRFRITCPDIPENWYKVIYPQGLEQIGMLIAPDALDLNPGARGDILLLLTPGLNAVAGNYFPSVRLHSANNPNLALMDVVYLQVLPVYALNAEFLILRSRVRNQEGIFHLKLNNSGNTTREVLIRTQTADDKELCTYTVEPDAVRLLPNSSTNIDLRVKPNKWWRRPVYGAPELIEFRVQLEDTQQLPLPDYIPQGTLIWEPRPWWQFLLLFIAGVGTLGAIAFLIWATFFKPPAQPKIVEFAADNNLYQEVNNDFIRLNWQVRNPRQIYLLKLTGQSTDGTASVAPIVYDFSKGIPNELKESCSWRSVLICQNMRTDARLPGEYIFNLQVFSKSNQEVAADALKTNPIKIIPIKIIPLPIPKILEFSSDQPIYEAARLNAKPIIKVAPGKANPGNYINKSILLNWQISNPEQINQLKLTGQSTDGTASVAPIVYDFSKGIPNELKESCSWRSVLTCQNMRTDARLPGEYIFNLQVFSKSNQEVAADALKTNPIKIIPLPIPKILEFSSDQPIYEAARLNAKPIIKVAPGKANPSNYINKSILLNWQISNPEQINQLKIIAKAADGTANIPVASYDLSQGINRKLKQSCQVGDTLICKNVPTGIKEAGNYTFELIILSPQGQAQPADAKKIDNIQIKPQLPQIVEFKVNGKDAPAKYLFPIVGAKIATNMNISWKVEGGKDLKVELLPAPGTVPVSGNISYPLSDKPSIVTLTLQVKSSASEPITRAVTIETFVLQPAPNSGATSAPAVGAPTPAEPDLLSPVELPPKFD</sequence>
<gene>
    <name evidence="3" type="ORF">NIES4072_64890</name>
</gene>
<name>A0A2R5FVK7_NOSCO</name>
<keyword evidence="4" id="KW-1185">Reference proteome</keyword>
<dbReference type="EMBL" id="BDUD01000002">
    <property type="protein sequence ID" value="GBG22777.1"/>
    <property type="molecule type" value="Genomic_DNA"/>
</dbReference>
<accession>A0A2R5FVK7</accession>
<dbReference type="RefSeq" id="WP_181374281.1">
    <property type="nucleotide sequence ID" value="NZ_BDUD01000002.1"/>
</dbReference>
<organism evidence="3 4">
    <name type="scientific">Nostoc commune NIES-4072</name>
    <dbReference type="NCBI Taxonomy" id="2005467"/>
    <lineage>
        <taxon>Bacteria</taxon>
        <taxon>Bacillati</taxon>
        <taxon>Cyanobacteriota</taxon>
        <taxon>Cyanophyceae</taxon>
        <taxon>Nostocales</taxon>
        <taxon>Nostocaceae</taxon>
        <taxon>Nostoc</taxon>
    </lineage>
</organism>
<evidence type="ECO:0000313" key="3">
    <source>
        <dbReference type="EMBL" id="GBG22777.1"/>
    </source>
</evidence>
<evidence type="ECO:0000256" key="2">
    <source>
        <dbReference type="SAM" id="Phobius"/>
    </source>
</evidence>
<evidence type="ECO:0000256" key="1">
    <source>
        <dbReference type="SAM" id="MobiDB-lite"/>
    </source>
</evidence>